<feature type="transmembrane region" description="Helical" evidence="6">
    <location>
        <begin position="28"/>
        <end position="49"/>
    </location>
</feature>
<dbReference type="Pfam" id="PF08016">
    <property type="entry name" value="PKD_channel"/>
    <property type="match status" value="1"/>
</dbReference>
<comment type="subcellular location">
    <subcellularLocation>
        <location evidence="1">Membrane</location>
        <topology evidence="1">Multi-pass membrane protein</topology>
    </subcellularLocation>
</comment>
<reference evidence="8" key="1">
    <citation type="submission" date="2023-01" db="EMBL/GenBank/DDBJ databases">
        <title>Genome assembly of the deep-sea coral Lophelia pertusa.</title>
        <authorList>
            <person name="Herrera S."/>
            <person name="Cordes E."/>
        </authorList>
    </citation>
    <scope>NUCLEOTIDE SEQUENCE</scope>
    <source>
        <strain evidence="8">USNM1676648</strain>
        <tissue evidence="8">Polyp</tissue>
    </source>
</reference>
<evidence type="ECO:0000259" key="7">
    <source>
        <dbReference type="Pfam" id="PF08016"/>
    </source>
</evidence>
<dbReference type="OrthoDB" id="5322100at2759"/>
<dbReference type="EMBL" id="MU827783">
    <property type="protein sequence ID" value="KAJ7336029.1"/>
    <property type="molecule type" value="Genomic_DNA"/>
</dbReference>
<evidence type="ECO:0000256" key="4">
    <source>
        <dbReference type="ARBA" id="ARBA00022989"/>
    </source>
</evidence>
<sequence>MKFLRILKFNKHISIMAKSISMSKGPMLSYSMVFIVVLMGFAMMGHMIFGSSAYMFSTFPRSLVNIFEMILGKGTNYHELETIDRFLGPFFIFIYFFSMTVFLINIFIAIINDSFTEAREILEQEPTEDSEMADFIREYTTAMLKEISDELRASYGKKKRYMPDSHQVTSYSKEVKERDFFLY</sequence>
<dbReference type="Gene3D" id="1.10.287.70">
    <property type="match status" value="1"/>
</dbReference>
<evidence type="ECO:0000313" key="9">
    <source>
        <dbReference type="Proteomes" id="UP001163046"/>
    </source>
</evidence>
<evidence type="ECO:0000256" key="1">
    <source>
        <dbReference type="ARBA" id="ARBA00004141"/>
    </source>
</evidence>
<evidence type="ECO:0000256" key="2">
    <source>
        <dbReference type="ARBA" id="ARBA00007200"/>
    </source>
</evidence>
<organism evidence="8 9">
    <name type="scientific">Desmophyllum pertusum</name>
    <dbReference type="NCBI Taxonomy" id="174260"/>
    <lineage>
        <taxon>Eukaryota</taxon>
        <taxon>Metazoa</taxon>
        <taxon>Cnidaria</taxon>
        <taxon>Anthozoa</taxon>
        <taxon>Hexacorallia</taxon>
        <taxon>Scleractinia</taxon>
        <taxon>Caryophylliina</taxon>
        <taxon>Caryophylliidae</taxon>
        <taxon>Desmophyllum</taxon>
    </lineage>
</organism>
<feature type="transmembrane region" description="Helical" evidence="6">
    <location>
        <begin position="90"/>
        <end position="111"/>
    </location>
</feature>
<keyword evidence="3 6" id="KW-0812">Transmembrane</keyword>
<evidence type="ECO:0000256" key="5">
    <source>
        <dbReference type="ARBA" id="ARBA00023136"/>
    </source>
</evidence>
<keyword evidence="5 6" id="KW-0472">Membrane</keyword>
<dbReference type="PANTHER" id="PTHR10877:SF150">
    <property type="entry name" value="REJ DOMAIN-CONTAINING PROTEIN"/>
    <property type="match status" value="1"/>
</dbReference>
<accession>A0A9X0CFM8</accession>
<comment type="caution">
    <text evidence="8">The sequence shown here is derived from an EMBL/GenBank/DDBJ whole genome shotgun (WGS) entry which is preliminary data.</text>
</comment>
<keyword evidence="9" id="KW-1185">Reference proteome</keyword>
<proteinExistence type="inferred from homology"/>
<dbReference type="InterPro" id="IPR013122">
    <property type="entry name" value="PKD1_2_channel"/>
</dbReference>
<dbReference type="FunFam" id="1.10.287.70:FF:000086">
    <property type="entry name" value="Polycystic kidney disease 2"/>
    <property type="match status" value="1"/>
</dbReference>
<dbReference type="GO" id="GO:0016020">
    <property type="term" value="C:membrane"/>
    <property type="evidence" value="ECO:0007669"/>
    <property type="project" value="UniProtKB-SubCell"/>
</dbReference>
<evidence type="ECO:0000256" key="6">
    <source>
        <dbReference type="SAM" id="Phobius"/>
    </source>
</evidence>
<keyword evidence="4 6" id="KW-1133">Transmembrane helix</keyword>
<evidence type="ECO:0000256" key="3">
    <source>
        <dbReference type="ARBA" id="ARBA00022692"/>
    </source>
</evidence>
<evidence type="ECO:0000313" key="8">
    <source>
        <dbReference type="EMBL" id="KAJ7336029.1"/>
    </source>
</evidence>
<dbReference type="InterPro" id="IPR051223">
    <property type="entry name" value="Polycystin"/>
</dbReference>
<name>A0A9X0CFM8_9CNID</name>
<dbReference type="GO" id="GO:0005262">
    <property type="term" value="F:calcium channel activity"/>
    <property type="evidence" value="ECO:0007669"/>
    <property type="project" value="TreeGrafter"/>
</dbReference>
<dbReference type="AlphaFoldDB" id="A0A9X0CFM8"/>
<gene>
    <name evidence="8" type="ORF">OS493_013403</name>
</gene>
<dbReference type="GO" id="GO:0050982">
    <property type="term" value="P:detection of mechanical stimulus"/>
    <property type="evidence" value="ECO:0007669"/>
    <property type="project" value="TreeGrafter"/>
</dbReference>
<dbReference type="Proteomes" id="UP001163046">
    <property type="component" value="Unassembled WGS sequence"/>
</dbReference>
<dbReference type="PANTHER" id="PTHR10877">
    <property type="entry name" value="POLYCYSTIN FAMILY MEMBER"/>
    <property type="match status" value="1"/>
</dbReference>
<feature type="domain" description="Polycystin cation channel PKD1/PKD2" evidence="7">
    <location>
        <begin position="1"/>
        <end position="117"/>
    </location>
</feature>
<comment type="similarity">
    <text evidence="2">Belongs to the polycystin family.</text>
</comment>
<protein>
    <recommendedName>
        <fullName evidence="7">Polycystin cation channel PKD1/PKD2 domain-containing protein</fullName>
    </recommendedName>
</protein>